<dbReference type="PANTHER" id="PTHR33480:SF1">
    <property type="entry name" value="TYR RECOMBINASE DOMAIN-CONTAINING PROTEIN"/>
    <property type="match status" value="1"/>
</dbReference>
<name>A0A9D4EGT6_DREPO</name>
<sequence length="84" mass="9629">MRELERFVLKARSVDPEVRHVRDCIDPQKFYLCVSAVQMLCGFDEQTMEYVTPSLANKIGQSLHKLMLCPVGTKTSKKKQNILS</sequence>
<gene>
    <name evidence="1" type="ORF">DPMN_158152</name>
</gene>
<proteinExistence type="predicted"/>
<reference evidence="1" key="1">
    <citation type="journal article" date="2019" name="bioRxiv">
        <title>The Genome of the Zebra Mussel, Dreissena polymorpha: A Resource for Invasive Species Research.</title>
        <authorList>
            <person name="McCartney M.A."/>
            <person name="Auch B."/>
            <person name="Kono T."/>
            <person name="Mallez S."/>
            <person name="Zhang Y."/>
            <person name="Obille A."/>
            <person name="Becker A."/>
            <person name="Abrahante J.E."/>
            <person name="Garbe J."/>
            <person name="Badalamenti J.P."/>
            <person name="Herman A."/>
            <person name="Mangelson H."/>
            <person name="Liachko I."/>
            <person name="Sullivan S."/>
            <person name="Sone E.D."/>
            <person name="Koren S."/>
            <person name="Silverstein K.A.T."/>
            <person name="Beckman K.B."/>
            <person name="Gohl D.M."/>
        </authorList>
    </citation>
    <scope>NUCLEOTIDE SEQUENCE</scope>
    <source>
        <strain evidence="1">Duluth1</strain>
        <tissue evidence="1">Whole animal</tissue>
    </source>
</reference>
<dbReference type="PANTHER" id="PTHR33480">
    <property type="entry name" value="SET DOMAIN-CONTAINING PROTEIN-RELATED"/>
    <property type="match status" value="1"/>
</dbReference>
<organism evidence="1 2">
    <name type="scientific">Dreissena polymorpha</name>
    <name type="common">Zebra mussel</name>
    <name type="synonym">Mytilus polymorpha</name>
    <dbReference type="NCBI Taxonomy" id="45954"/>
    <lineage>
        <taxon>Eukaryota</taxon>
        <taxon>Metazoa</taxon>
        <taxon>Spiralia</taxon>
        <taxon>Lophotrochozoa</taxon>
        <taxon>Mollusca</taxon>
        <taxon>Bivalvia</taxon>
        <taxon>Autobranchia</taxon>
        <taxon>Heteroconchia</taxon>
        <taxon>Euheterodonta</taxon>
        <taxon>Imparidentia</taxon>
        <taxon>Neoheterodontei</taxon>
        <taxon>Myida</taxon>
        <taxon>Dreissenoidea</taxon>
        <taxon>Dreissenidae</taxon>
        <taxon>Dreissena</taxon>
    </lineage>
</organism>
<comment type="caution">
    <text evidence="1">The sequence shown here is derived from an EMBL/GenBank/DDBJ whole genome shotgun (WGS) entry which is preliminary data.</text>
</comment>
<dbReference type="AlphaFoldDB" id="A0A9D4EGT6"/>
<accession>A0A9D4EGT6</accession>
<protein>
    <submittedName>
        <fullName evidence="1">Uncharacterized protein</fullName>
    </submittedName>
</protein>
<evidence type="ECO:0000313" key="1">
    <source>
        <dbReference type="EMBL" id="KAH3780339.1"/>
    </source>
</evidence>
<reference evidence="1" key="2">
    <citation type="submission" date="2020-11" db="EMBL/GenBank/DDBJ databases">
        <authorList>
            <person name="McCartney M.A."/>
            <person name="Auch B."/>
            <person name="Kono T."/>
            <person name="Mallez S."/>
            <person name="Becker A."/>
            <person name="Gohl D.M."/>
            <person name="Silverstein K.A.T."/>
            <person name="Koren S."/>
            <person name="Bechman K.B."/>
            <person name="Herman A."/>
            <person name="Abrahante J.E."/>
            <person name="Garbe J."/>
        </authorList>
    </citation>
    <scope>NUCLEOTIDE SEQUENCE</scope>
    <source>
        <strain evidence="1">Duluth1</strain>
        <tissue evidence="1">Whole animal</tissue>
    </source>
</reference>
<dbReference type="Proteomes" id="UP000828390">
    <property type="component" value="Unassembled WGS sequence"/>
</dbReference>
<keyword evidence="2" id="KW-1185">Reference proteome</keyword>
<dbReference type="EMBL" id="JAIWYP010000008">
    <property type="protein sequence ID" value="KAH3780339.1"/>
    <property type="molecule type" value="Genomic_DNA"/>
</dbReference>
<evidence type="ECO:0000313" key="2">
    <source>
        <dbReference type="Proteomes" id="UP000828390"/>
    </source>
</evidence>